<accession>A0A7J4IST6</accession>
<dbReference type="Proteomes" id="UP000577419">
    <property type="component" value="Unassembled WGS sequence"/>
</dbReference>
<evidence type="ECO:0000313" key="3">
    <source>
        <dbReference type="Proteomes" id="UP000577419"/>
    </source>
</evidence>
<dbReference type="SUPFAM" id="SSF143100">
    <property type="entry name" value="TTHA1013/TTHA0281-like"/>
    <property type="match status" value="1"/>
</dbReference>
<organism evidence="2 3">
    <name type="scientific">Candidatus Iainarchaeum sp</name>
    <dbReference type="NCBI Taxonomy" id="3101447"/>
    <lineage>
        <taxon>Archaea</taxon>
        <taxon>Candidatus Iainarchaeota</taxon>
        <taxon>Candidatus Iainarchaeia</taxon>
        <taxon>Candidatus Iainarchaeales</taxon>
        <taxon>Candidatus Iainarchaeaceae</taxon>
        <taxon>Candidatus Iainarchaeum</taxon>
    </lineage>
</organism>
<gene>
    <name evidence="2" type="ORF">HA237_04135</name>
</gene>
<dbReference type="InterPro" id="IPR035069">
    <property type="entry name" value="TTHA1013/TTHA0281-like"/>
</dbReference>
<dbReference type="AlphaFoldDB" id="A0A7J4IST6"/>
<evidence type="ECO:0000313" key="2">
    <source>
        <dbReference type="EMBL" id="HIH08532.1"/>
    </source>
</evidence>
<dbReference type="EMBL" id="DUFG01000019">
    <property type="protein sequence ID" value="HIH08532.1"/>
    <property type="molecule type" value="Genomic_DNA"/>
</dbReference>
<reference evidence="3" key="1">
    <citation type="journal article" date="2020" name="bioRxiv">
        <title>A rank-normalized archaeal taxonomy based on genome phylogeny resolves widespread incomplete and uneven classifications.</title>
        <authorList>
            <person name="Rinke C."/>
            <person name="Chuvochina M."/>
            <person name="Mussig A.J."/>
            <person name="Chaumeil P.-A."/>
            <person name="Waite D.W."/>
            <person name="Whitman W.B."/>
            <person name="Parks D.H."/>
            <person name="Hugenholtz P."/>
        </authorList>
    </citation>
    <scope>NUCLEOTIDE SEQUENCE [LARGE SCALE GENOMIC DNA]</scope>
</reference>
<feature type="domain" description="HicB-like antitoxin of toxin-antitoxin system" evidence="1">
    <location>
        <begin position="12"/>
        <end position="72"/>
    </location>
</feature>
<dbReference type="Gene3D" id="3.30.160.250">
    <property type="match status" value="1"/>
</dbReference>
<proteinExistence type="predicted"/>
<evidence type="ECO:0000259" key="1">
    <source>
        <dbReference type="Pfam" id="PF15919"/>
    </source>
</evidence>
<sequence length="85" mass="9373">MVKSKKEIVLNYTAVFEPQPEGGYTVIVPALAGCVSEGNSLEEAREMIGDAIRAYCESLLKDNLPLPKDIQLKPRNEKIRVLLSA</sequence>
<dbReference type="PROSITE" id="PS51257">
    <property type="entry name" value="PROKAR_LIPOPROTEIN"/>
    <property type="match status" value="1"/>
</dbReference>
<protein>
    <submittedName>
        <fullName evidence="2">Type II toxin-antitoxin system HicB family antitoxin</fullName>
    </submittedName>
</protein>
<name>A0A7J4IST6_9ARCH</name>
<dbReference type="InterPro" id="IPR031807">
    <property type="entry name" value="HicB-like"/>
</dbReference>
<dbReference type="PANTHER" id="PTHR34504:SF2">
    <property type="entry name" value="UPF0150 PROTEIN SSL0259"/>
    <property type="match status" value="1"/>
</dbReference>
<dbReference type="PANTHER" id="PTHR34504">
    <property type="entry name" value="ANTITOXIN HICB"/>
    <property type="match status" value="1"/>
</dbReference>
<comment type="caution">
    <text evidence="2">The sequence shown here is derived from an EMBL/GenBank/DDBJ whole genome shotgun (WGS) entry which is preliminary data.</text>
</comment>
<dbReference type="InterPro" id="IPR051404">
    <property type="entry name" value="TA_system_antitoxin"/>
</dbReference>
<dbReference type="Pfam" id="PF15919">
    <property type="entry name" value="HicB_lk_antitox"/>
    <property type="match status" value="1"/>
</dbReference>